<dbReference type="PANTHER" id="PTHR46599">
    <property type="entry name" value="PIGGYBAC TRANSPOSABLE ELEMENT-DERIVED PROTEIN 4"/>
    <property type="match status" value="1"/>
</dbReference>
<organism evidence="1 2">
    <name type="scientific">Eufriesea mexicana</name>
    <dbReference type="NCBI Taxonomy" id="516756"/>
    <lineage>
        <taxon>Eukaryota</taxon>
        <taxon>Metazoa</taxon>
        <taxon>Ecdysozoa</taxon>
        <taxon>Arthropoda</taxon>
        <taxon>Hexapoda</taxon>
        <taxon>Insecta</taxon>
        <taxon>Pterygota</taxon>
        <taxon>Neoptera</taxon>
        <taxon>Endopterygota</taxon>
        <taxon>Hymenoptera</taxon>
        <taxon>Apocrita</taxon>
        <taxon>Aculeata</taxon>
        <taxon>Apoidea</taxon>
        <taxon>Anthophila</taxon>
        <taxon>Apidae</taxon>
        <taxon>Eufriesea</taxon>
    </lineage>
</organism>
<protein>
    <recommendedName>
        <fullName evidence="3">PiggyBac transposable element-derived protein domain-containing protein</fullName>
    </recommendedName>
</protein>
<evidence type="ECO:0008006" key="3">
    <source>
        <dbReference type="Google" id="ProtNLM"/>
    </source>
</evidence>
<evidence type="ECO:0000313" key="2">
    <source>
        <dbReference type="Proteomes" id="UP000250275"/>
    </source>
</evidence>
<sequence>MGGIDESDKMLYTCLNDRRSVKCWKKVAFNIISRMVLNAYIIYKERVKSKTMTRLDFISNIIFEIECEWMKEKKARSYVKEKKFGLVKLPQRNLRQCVVCSTKNAIKRSHLICVQCKKGVHPTCFDKHRCYKL</sequence>
<gene>
    <name evidence="1" type="ORF">WN48_10604</name>
</gene>
<name>A0A310SI34_9HYME</name>
<reference evidence="1 2" key="1">
    <citation type="submission" date="2015-07" db="EMBL/GenBank/DDBJ databases">
        <title>The genome of Eufriesea mexicana.</title>
        <authorList>
            <person name="Pan H."/>
            <person name="Kapheim K."/>
        </authorList>
    </citation>
    <scope>NUCLEOTIDE SEQUENCE [LARGE SCALE GENOMIC DNA]</scope>
    <source>
        <strain evidence="1">0111107269</strain>
        <tissue evidence="1">Whole body</tissue>
    </source>
</reference>
<keyword evidence="2" id="KW-1185">Reference proteome</keyword>
<proteinExistence type="predicted"/>
<dbReference type="PANTHER" id="PTHR46599:SF3">
    <property type="entry name" value="PIGGYBAC TRANSPOSABLE ELEMENT-DERIVED PROTEIN 4"/>
    <property type="match status" value="1"/>
</dbReference>
<dbReference type="Proteomes" id="UP000250275">
    <property type="component" value="Unassembled WGS sequence"/>
</dbReference>
<accession>A0A310SI34</accession>
<dbReference type="OrthoDB" id="7628951at2759"/>
<dbReference type="AlphaFoldDB" id="A0A310SI34"/>
<dbReference type="EMBL" id="KQ767892">
    <property type="protein sequence ID" value="OAD53250.1"/>
    <property type="molecule type" value="Genomic_DNA"/>
</dbReference>
<evidence type="ECO:0000313" key="1">
    <source>
        <dbReference type="EMBL" id="OAD53250.1"/>
    </source>
</evidence>